<protein>
    <submittedName>
        <fullName evidence="4">Conjugal transfer relaxase TraA</fullName>
    </submittedName>
</protein>
<comment type="caution">
    <text evidence="4">The sequence shown here is derived from an EMBL/GenBank/DDBJ whole genome shotgun (WGS) entry which is preliminary data.</text>
</comment>
<evidence type="ECO:0000313" key="4">
    <source>
        <dbReference type="EMBL" id="SUB79740.1"/>
    </source>
</evidence>
<dbReference type="AlphaFoldDB" id="A0AAQ1UHW0"/>
<reference evidence="4 5" key="1">
    <citation type="submission" date="2018-06" db="EMBL/GenBank/DDBJ databases">
        <authorList>
            <consortium name="Pathogen Informatics"/>
            <person name="Doyle S."/>
        </authorList>
    </citation>
    <scope>NUCLEOTIDE SEQUENCE [LARGE SCALE GENOMIC DNA]</scope>
    <source>
        <strain evidence="4 5">NCTC13063</strain>
    </source>
</reference>
<dbReference type="InterPro" id="IPR027417">
    <property type="entry name" value="P-loop_NTPase"/>
</dbReference>
<evidence type="ECO:0000256" key="1">
    <source>
        <dbReference type="SAM" id="MobiDB-lite"/>
    </source>
</evidence>
<dbReference type="FunFam" id="3.40.50.300:FF:001498">
    <property type="entry name" value="ATP-dependent DNA helicase"/>
    <property type="match status" value="1"/>
</dbReference>
<gene>
    <name evidence="4" type="ORF">NCTC13063_01010</name>
</gene>
<dbReference type="InterPro" id="IPR003593">
    <property type="entry name" value="AAA+_ATPase"/>
</dbReference>
<evidence type="ECO:0000256" key="2">
    <source>
        <dbReference type="SAM" id="Phobius"/>
    </source>
</evidence>
<dbReference type="Pfam" id="PF05970">
    <property type="entry name" value="PIF1"/>
    <property type="match status" value="1"/>
</dbReference>
<dbReference type="InterPro" id="IPR029491">
    <property type="entry name" value="Helicase_HTH"/>
</dbReference>
<dbReference type="Gene3D" id="2.30.30.940">
    <property type="match status" value="1"/>
</dbReference>
<dbReference type="GO" id="GO:0000723">
    <property type="term" value="P:telomere maintenance"/>
    <property type="evidence" value="ECO:0007669"/>
    <property type="project" value="InterPro"/>
</dbReference>
<dbReference type="GO" id="GO:0006281">
    <property type="term" value="P:DNA repair"/>
    <property type="evidence" value="ECO:0007669"/>
    <property type="project" value="InterPro"/>
</dbReference>
<feature type="compositionally biased region" description="Basic residues" evidence="1">
    <location>
        <begin position="614"/>
        <end position="627"/>
    </location>
</feature>
<evidence type="ECO:0000313" key="5">
    <source>
        <dbReference type="Proteomes" id="UP000255283"/>
    </source>
</evidence>
<evidence type="ECO:0000259" key="3">
    <source>
        <dbReference type="SMART" id="SM00382"/>
    </source>
</evidence>
<dbReference type="Pfam" id="PF14493">
    <property type="entry name" value="HTH_40"/>
    <property type="match status" value="1"/>
</dbReference>
<feature type="transmembrane region" description="Helical" evidence="2">
    <location>
        <begin position="46"/>
        <end position="68"/>
    </location>
</feature>
<name>A0AAQ1UHW0_9BACT</name>
<proteinExistence type="predicted"/>
<dbReference type="Gene3D" id="3.40.50.300">
    <property type="entry name" value="P-loop containing nucleotide triphosphate hydrolases"/>
    <property type="match status" value="2"/>
</dbReference>
<sequence length="735" mass="83590">MEQNKEMRLAWDFVEHTGKSIFLTGKAGTGKTTFLKALKEHSMKRMVVVAPTGVAAINAAGVTIHSFFQLPLSPFVPGTDIRDRYDFGKEKRKIIRTLDILVIDEISMVRSDLLDAIDWVLRRYRDKYKPFGGVQLLMIGDLQQLTPVVTPEDAEILNPYYDTPYFFGSKALQQIDYVTIQLDHVYRQQDSSFIEILNHIRDGRTSADDLQQLNTRCNTGFRPRPEEGFIRLTTHNYLADNYNESELRKLPNAPFTYRADIKGTFPEYAYPTAETLTLKVGAQVMFIKNDPSADHLYYNGRIGHVTYLDDSTIFVHCPGDRDAIKVEPQEWENAKYVLNEETREIESDVQGVFRQFPLRLAWAITIHKSQGLTFDHAIIDANASFASGQVYVALSRCKSLEGLVLSSPIEPRAIINDPRVDSYISRQGEAAKESFAALPDMKEEYYRHQLLELFQFAELLRQEQYVSRLLMEFFSHSHPQLTLAHKQLAAGMGEKVNNVAYKWNTHIAGLTRQQLHDRDFLERVSRSACYFSDTLGELFAPLLSPTRTATIGNKAAMKRYANAVAELEQGYHSKKLLLEKIAAQVFSTATYLKAKQLSMLEAMDIMNPEEAKKRAQKNKKEQKKKERKAAGPKEDTKAVSFGMYQKGMKPKEIARERDLKTSTIITHLAHYVAIGALPVEQLLTKSKLQTIQQAIAHIESRSRSAIKEACPDYVSYDDITVALAVTARESKPHRE</sequence>
<dbReference type="PANTHER" id="PTHR47642:SF5">
    <property type="entry name" value="ATP-DEPENDENT DNA HELICASE"/>
    <property type="match status" value="1"/>
</dbReference>
<keyword evidence="2" id="KW-0472">Membrane</keyword>
<dbReference type="InterPro" id="IPR010285">
    <property type="entry name" value="DNA_helicase_pif1-like_DEAD"/>
</dbReference>
<dbReference type="CDD" id="cd18809">
    <property type="entry name" value="SF1_C_RecD"/>
    <property type="match status" value="1"/>
</dbReference>
<feature type="region of interest" description="Disordered" evidence="1">
    <location>
        <begin position="611"/>
        <end position="635"/>
    </location>
</feature>
<dbReference type="GO" id="GO:0003678">
    <property type="term" value="F:DNA helicase activity"/>
    <property type="evidence" value="ECO:0007669"/>
    <property type="project" value="InterPro"/>
</dbReference>
<organism evidence="4 5">
    <name type="scientific">Segatella buccae</name>
    <dbReference type="NCBI Taxonomy" id="28126"/>
    <lineage>
        <taxon>Bacteria</taxon>
        <taxon>Pseudomonadati</taxon>
        <taxon>Bacteroidota</taxon>
        <taxon>Bacteroidia</taxon>
        <taxon>Bacteroidales</taxon>
        <taxon>Prevotellaceae</taxon>
        <taxon>Segatella</taxon>
    </lineage>
</organism>
<dbReference type="Proteomes" id="UP000255283">
    <property type="component" value="Unassembled WGS sequence"/>
</dbReference>
<accession>A0AAQ1UHW0</accession>
<dbReference type="SMART" id="SM00382">
    <property type="entry name" value="AAA"/>
    <property type="match status" value="1"/>
</dbReference>
<feature type="domain" description="AAA+ ATPase" evidence="3">
    <location>
        <begin position="17"/>
        <end position="312"/>
    </location>
</feature>
<keyword evidence="2" id="KW-1133">Transmembrane helix</keyword>
<dbReference type="InterPro" id="IPR051055">
    <property type="entry name" value="PIF1_helicase"/>
</dbReference>
<dbReference type="RefSeq" id="WP_115153444.1">
    <property type="nucleotide sequence ID" value="NZ_DBFWLE010000010.1"/>
</dbReference>
<keyword evidence="2" id="KW-0812">Transmembrane</keyword>
<dbReference type="PANTHER" id="PTHR47642">
    <property type="entry name" value="ATP-DEPENDENT DNA HELICASE"/>
    <property type="match status" value="1"/>
</dbReference>
<dbReference type="SUPFAM" id="SSF52540">
    <property type="entry name" value="P-loop containing nucleoside triphosphate hydrolases"/>
    <property type="match status" value="2"/>
</dbReference>
<dbReference type="EMBL" id="UGTJ01000001">
    <property type="protein sequence ID" value="SUB79740.1"/>
    <property type="molecule type" value="Genomic_DNA"/>
</dbReference>